<organism evidence="1 2">
    <name type="scientific">Entomomonas moraniae</name>
    <dbReference type="NCBI Taxonomy" id="2213226"/>
    <lineage>
        <taxon>Bacteria</taxon>
        <taxon>Pseudomonadati</taxon>
        <taxon>Pseudomonadota</taxon>
        <taxon>Gammaproteobacteria</taxon>
        <taxon>Pseudomonadales</taxon>
        <taxon>Pseudomonadaceae</taxon>
        <taxon>Entomomonas</taxon>
    </lineage>
</organism>
<dbReference type="EMBL" id="CP029822">
    <property type="protein sequence ID" value="AZS50210.1"/>
    <property type="molecule type" value="Genomic_DNA"/>
</dbReference>
<dbReference type="AlphaFoldDB" id="A0A3S9XCR9"/>
<name>A0A3S9XCR9_9GAMM</name>
<evidence type="ECO:0000313" key="2">
    <source>
        <dbReference type="Proteomes" id="UP000273143"/>
    </source>
</evidence>
<dbReference type="Pfam" id="PF05728">
    <property type="entry name" value="UPF0227"/>
    <property type="match status" value="2"/>
</dbReference>
<keyword evidence="2" id="KW-1185">Reference proteome</keyword>
<protein>
    <submittedName>
        <fullName evidence="1">Esterase</fullName>
    </submittedName>
</protein>
<dbReference type="Gene3D" id="3.40.50.1820">
    <property type="entry name" value="alpha/beta hydrolase"/>
    <property type="match status" value="1"/>
</dbReference>
<sequence length="210" mass="23802">MKSLIYVHGFNSSAKSAKAQVLKSIMLELGGIARFRAPNLLVYPSQAIVQLETLIIQLDSPILVGSSLGGYYATYLAEKFNLKALLINPAVLPHKLQSKVYIDGQDWRNEPLCSVDSFGKLLKGTYGVQEEDETFAEDYINELANLEVAPPTDKERYKVWLKKGDNVLDYRFAKDWYKDCDVTVDDDGDHRFADFSDHFLKVLDWAELTK</sequence>
<dbReference type="SUPFAM" id="SSF53474">
    <property type="entry name" value="alpha/beta-Hydrolases"/>
    <property type="match status" value="1"/>
</dbReference>
<gene>
    <name evidence="1" type="ORF">DM558_05220</name>
</gene>
<dbReference type="InterPro" id="IPR008886">
    <property type="entry name" value="UPF0227/Esterase_YqiA"/>
</dbReference>
<evidence type="ECO:0000313" key="1">
    <source>
        <dbReference type="EMBL" id="AZS50210.1"/>
    </source>
</evidence>
<dbReference type="PANTHER" id="PTHR35602">
    <property type="entry name" value="ESTERASE YQIA-RELATED"/>
    <property type="match status" value="1"/>
</dbReference>
<proteinExistence type="predicted"/>
<reference evidence="2" key="1">
    <citation type="submission" date="2018-06" db="EMBL/GenBank/DDBJ databases">
        <title>Complete genome of Pseudomonas insecticola strain QZS01.</title>
        <authorList>
            <person name="Wang J."/>
            <person name="Su Q."/>
        </authorList>
    </citation>
    <scope>NUCLEOTIDE SEQUENCE [LARGE SCALE GENOMIC DNA]</scope>
    <source>
        <strain evidence="2">QZS01</strain>
    </source>
</reference>
<dbReference type="PANTHER" id="PTHR35602:SF3">
    <property type="entry name" value="ESTERASE YQIA"/>
    <property type="match status" value="1"/>
</dbReference>
<dbReference type="Proteomes" id="UP000273143">
    <property type="component" value="Chromosome"/>
</dbReference>
<dbReference type="InterPro" id="IPR029058">
    <property type="entry name" value="AB_hydrolase_fold"/>
</dbReference>
<accession>A0A3S9XCR9</accession>
<dbReference type="RefSeq" id="WP_127162397.1">
    <property type="nucleotide sequence ID" value="NZ_CP029822.1"/>
</dbReference>
<dbReference type="KEGG" id="emo:DM558_05220"/>